<dbReference type="PANTHER" id="PTHR42685:SF22">
    <property type="entry name" value="CONDITIONED MEDIUM FACTOR RECEPTOR 1"/>
    <property type="match status" value="1"/>
</dbReference>
<dbReference type="InterPro" id="IPR036188">
    <property type="entry name" value="FAD/NAD-bd_sf"/>
</dbReference>
<dbReference type="SUPFAM" id="SSF51905">
    <property type="entry name" value="FAD/NAD(P)-binding domain"/>
    <property type="match status" value="1"/>
</dbReference>
<dbReference type="InterPro" id="IPR002938">
    <property type="entry name" value="FAD-bd"/>
</dbReference>
<gene>
    <name evidence="2" type="ORF">SK069_11305</name>
</gene>
<reference evidence="2 3" key="1">
    <citation type="submission" date="2023-11" db="EMBL/GenBank/DDBJ databases">
        <authorList>
            <person name="Xu M."/>
            <person name="Jiang T."/>
        </authorList>
    </citation>
    <scope>NUCLEOTIDE SEQUENCE [LARGE SCALE GENOMIC DNA]</scope>
    <source>
        <strain evidence="2 3">SD</strain>
    </source>
</reference>
<keyword evidence="2" id="KW-0560">Oxidoreductase</keyword>
<protein>
    <submittedName>
        <fullName evidence="2">NAD(P)/FAD-dependent oxidoreductase</fullName>
        <ecNumber evidence="2">1.-.-.-</ecNumber>
    </submittedName>
</protein>
<dbReference type="GO" id="GO:0016491">
    <property type="term" value="F:oxidoreductase activity"/>
    <property type="evidence" value="ECO:0007669"/>
    <property type="project" value="UniProtKB-KW"/>
</dbReference>
<dbReference type="EC" id="1.-.-.-" evidence="2"/>
<feature type="domain" description="FAD-binding" evidence="1">
    <location>
        <begin position="29"/>
        <end position="349"/>
    </location>
</feature>
<organism evidence="2 3">
    <name type="scientific">Patulibacter brassicae</name>
    <dbReference type="NCBI Taxonomy" id="1705717"/>
    <lineage>
        <taxon>Bacteria</taxon>
        <taxon>Bacillati</taxon>
        <taxon>Actinomycetota</taxon>
        <taxon>Thermoleophilia</taxon>
        <taxon>Solirubrobacterales</taxon>
        <taxon>Patulibacteraceae</taxon>
        <taxon>Patulibacter</taxon>
    </lineage>
</organism>
<keyword evidence="3" id="KW-1185">Reference proteome</keyword>
<dbReference type="Proteomes" id="UP001277761">
    <property type="component" value="Unassembled WGS sequence"/>
</dbReference>
<accession>A0ABU4VK11</accession>
<comment type="caution">
    <text evidence="2">The sequence shown here is derived from an EMBL/GenBank/DDBJ whole genome shotgun (WGS) entry which is preliminary data.</text>
</comment>
<sequence length="466" mass="49484">MRGPADRAGGPVAAPAPAAVARHADAATDADVLVVGGRCAGSAVAIELARAGRRVVVLDRAAFPSDTLSTHLLWPAGVAELRRLGALEAVRASGAPSLTRALAGAAGMEIEVDQPVVDGIDHGLCVRRPALDAALVDAARRAGAEVRERSTVTGLLRDGDRVAGVRVRDRDGHETTLRAPLVIGADGRRSRVAQEVGALEPQRERRSGRDCFFGYWRDAPADPAWRSIAAQWRADGELGTAFPCDGGLVLVLLQPPVARRDAFTADREGAYRATIARLPALERRLVGAELVGKVRSATRLASYFRRSAGPGWALAGDAGHFKDPVTAQGIRDALHYGRRLGVAVAPVLDDPVALDAATARWERERERECLEVYQWTNALARGTALTPLEAEVYRAAAGDPSIAAAMLEVFARRRRPSRVLPPHRAAGLAARSLLRRGDRRAAVTSLGRDVATACGDALERVGARRG</sequence>
<dbReference type="InterPro" id="IPR050407">
    <property type="entry name" value="Geranylgeranyl_reductase"/>
</dbReference>
<dbReference type="Gene3D" id="3.50.50.60">
    <property type="entry name" value="FAD/NAD(P)-binding domain"/>
    <property type="match status" value="1"/>
</dbReference>
<dbReference type="Pfam" id="PF01494">
    <property type="entry name" value="FAD_binding_3"/>
    <property type="match status" value="1"/>
</dbReference>
<proteinExistence type="predicted"/>
<evidence type="ECO:0000313" key="2">
    <source>
        <dbReference type="EMBL" id="MDX8152184.1"/>
    </source>
</evidence>
<name>A0ABU4VK11_9ACTN</name>
<dbReference type="PRINTS" id="PR00420">
    <property type="entry name" value="RNGMNOXGNASE"/>
</dbReference>
<evidence type="ECO:0000259" key="1">
    <source>
        <dbReference type="Pfam" id="PF01494"/>
    </source>
</evidence>
<evidence type="ECO:0000313" key="3">
    <source>
        <dbReference type="Proteomes" id="UP001277761"/>
    </source>
</evidence>
<dbReference type="PANTHER" id="PTHR42685">
    <property type="entry name" value="GERANYLGERANYL DIPHOSPHATE REDUCTASE"/>
    <property type="match status" value="1"/>
</dbReference>
<dbReference type="RefSeq" id="WP_319954340.1">
    <property type="nucleotide sequence ID" value="NZ_JAXAVX010000005.1"/>
</dbReference>
<dbReference type="EMBL" id="JAXAVX010000005">
    <property type="protein sequence ID" value="MDX8152184.1"/>
    <property type="molecule type" value="Genomic_DNA"/>
</dbReference>